<dbReference type="EMBL" id="CAJNOE010000094">
    <property type="protein sequence ID" value="CAF0900778.1"/>
    <property type="molecule type" value="Genomic_DNA"/>
</dbReference>
<gene>
    <name evidence="1" type="ORF">IZO911_LOCUS12240</name>
</gene>
<evidence type="ECO:0000313" key="1">
    <source>
        <dbReference type="EMBL" id="CAF0900778.1"/>
    </source>
</evidence>
<dbReference type="Proteomes" id="UP000663860">
    <property type="component" value="Unassembled WGS sequence"/>
</dbReference>
<comment type="caution">
    <text evidence="1">The sequence shown here is derived from an EMBL/GenBank/DDBJ whole genome shotgun (WGS) entry which is preliminary data.</text>
</comment>
<accession>A0A813ZKL9</accession>
<dbReference type="AlphaFoldDB" id="A0A813ZKL9"/>
<proteinExistence type="predicted"/>
<sequence length="155" mass="17530">MVTTYFLEKLVDPNWVTKTLDDFSNQLAKYNVSLKAYKDWFPQEENTNTLEESDLDQENSVMDYSCSNISELVSSPSDIPPHIAIPSTTTNNSGFLTPQLPQATKIFHRQNPAVSQSLPKNRNKPIITPTSLLKSLLKSINTDLLSSQEYPYQNC</sequence>
<organism evidence="1 2">
    <name type="scientific">Adineta steineri</name>
    <dbReference type="NCBI Taxonomy" id="433720"/>
    <lineage>
        <taxon>Eukaryota</taxon>
        <taxon>Metazoa</taxon>
        <taxon>Spiralia</taxon>
        <taxon>Gnathifera</taxon>
        <taxon>Rotifera</taxon>
        <taxon>Eurotatoria</taxon>
        <taxon>Bdelloidea</taxon>
        <taxon>Adinetida</taxon>
        <taxon>Adinetidae</taxon>
        <taxon>Adineta</taxon>
    </lineage>
</organism>
<reference evidence="1" key="1">
    <citation type="submission" date="2021-02" db="EMBL/GenBank/DDBJ databases">
        <authorList>
            <person name="Nowell W R."/>
        </authorList>
    </citation>
    <scope>NUCLEOTIDE SEQUENCE</scope>
</reference>
<name>A0A813ZKL9_9BILA</name>
<protein>
    <submittedName>
        <fullName evidence="1">Uncharacterized protein</fullName>
    </submittedName>
</protein>
<evidence type="ECO:0000313" key="2">
    <source>
        <dbReference type="Proteomes" id="UP000663860"/>
    </source>
</evidence>